<dbReference type="InterPro" id="IPR002104">
    <property type="entry name" value="Integrase_catalytic"/>
</dbReference>
<protein>
    <submittedName>
        <fullName evidence="8">Zinc finger MYM-type protein 3</fullName>
    </submittedName>
</protein>
<dbReference type="GO" id="GO:0015074">
    <property type="term" value="P:DNA integration"/>
    <property type="evidence" value="ECO:0007669"/>
    <property type="project" value="InterPro"/>
</dbReference>
<evidence type="ECO:0000256" key="3">
    <source>
        <dbReference type="ARBA" id="ARBA00022843"/>
    </source>
</evidence>
<evidence type="ECO:0000259" key="7">
    <source>
        <dbReference type="Pfam" id="PF25561"/>
    </source>
</evidence>
<dbReference type="GO" id="GO:0006310">
    <property type="term" value="P:DNA recombination"/>
    <property type="evidence" value="ECO:0007669"/>
    <property type="project" value="UniProtKB-KW"/>
</dbReference>
<evidence type="ECO:0000313" key="9">
    <source>
        <dbReference type="Proteomes" id="UP000225706"/>
    </source>
</evidence>
<name>A0A2B4S3J6_STYPI</name>
<gene>
    <name evidence="8" type="primary">ZMYM3</name>
    <name evidence="8" type="ORF">AWC38_SpisGene12428</name>
</gene>
<feature type="domain" description="ZMYM2-like/QRICH1 C-terminal" evidence="6">
    <location>
        <begin position="227"/>
        <end position="270"/>
    </location>
</feature>
<reference evidence="9" key="1">
    <citation type="journal article" date="2017" name="bioRxiv">
        <title>Comparative analysis of the genomes of Stylophora pistillata and Acropora digitifera provides evidence for extensive differences between species of corals.</title>
        <authorList>
            <person name="Voolstra C.R."/>
            <person name="Li Y."/>
            <person name="Liew Y.J."/>
            <person name="Baumgarten S."/>
            <person name="Zoccola D."/>
            <person name="Flot J.-F."/>
            <person name="Tambutte S."/>
            <person name="Allemand D."/>
            <person name="Aranda M."/>
        </authorList>
    </citation>
    <scope>NUCLEOTIDE SEQUENCE [LARGE SCALE GENOMIC DNA]</scope>
</reference>
<dbReference type="OrthoDB" id="5984292at2759"/>
<dbReference type="InterPro" id="IPR013762">
    <property type="entry name" value="Integrase-like_cat_sf"/>
</dbReference>
<evidence type="ECO:0000256" key="1">
    <source>
        <dbReference type="ARBA" id="ARBA00022499"/>
    </source>
</evidence>
<sequence>MDSLFSDEELFLTQNSFSEERVEDNFSIDSILDGLVACDEPVSQNSCEEELKQVVTEKSIKDGRTDPSNYPEAVRKIVIVDDEELEKRKESRIPPNTRINTSWAVRAWSEWALERNGMIAIKGETGITLPEVNPDILNITHNEEVNYWLSKFVVEVRKKKDPGTFYPPNTLYQLCCGLQRYMRDNGRPELNFFTDTSFKHFQDCLDAEMKRLTAMGIGSNVKEAQAFSEDEENKLWNLGLLGDSSPRVLLDTMVFLIGKNFSLRSGKEHLWYGNTAVGHNILGETVKRLCKDAEIEGQFTNHSLRATTATRALKKGIPGKFVMQRTGHRDVRSLQKYQRPETSTKIEFSKAFDTSNEAVSLSGSIGSQKAPLKREVEVEEETTRKFSKSCDEARIPETKAMTFNQCTFIISKD</sequence>
<dbReference type="EMBL" id="LSMT01000220">
    <property type="protein sequence ID" value="PFX23045.1"/>
    <property type="molecule type" value="Genomic_DNA"/>
</dbReference>
<evidence type="ECO:0000256" key="4">
    <source>
        <dbReference type="ARBA" id="ARBA00023172"/>
    </source>
</evidence>
<dbReference type="GO" id="GO:0003677">
    <property type="term" value="F:DNA binding"/>
    <property type="evidence" value="ECO:0007669"/>
    <property type="project" value="InterPro"/>
</dbReference>
<dbReference type="AlphaFoldDB" id="A0A2B4S3J6"/>
<keyword evidence="9" id="KW-1185">Reference proteome</keyword>
<evidence type="ECO:0000256" key="2">
    <source>
        <dbReference type="ARBA" id="ARBA00022553"/>
    </source>
</evidence>
<dbReference type="PANTHER" id="PTHR21446:SF13">
    <property type="entry name" value="DUF3504 DOMAIN-CONTAINING PROTEIN"/>
    <property type="match status" value="1"/>
</dbReference>
<keyword evidence="1" id="KW-1017">Isopeptide bond</keyword>
<evidence type="ECO:0000313" key="8">
    <source>
        <dbReference type="EMBL" id="PFX23045.1"/>
    </source>
</evidence>
<comment type="caution">
    <text evidence="8">The sequence shown here is derived from an EMBL/GenBank/DDBJ whole genome shotgun (WGS) entry which is preliminary data.</text>
</comment>
<dbReference type="PANTHER" id="PTHR21446">
    <property type="entry name" value="DUF3504 DOMAIN-CONTAINING PROTEIN"/>
    <property type="match status" value="1"/>
</dbReference>
<evidence type="ECO:0000259" key="6">
    <source>
        <dbReference type="Pfam" id="PF12012"/>
    </source>
</evidence>
<dbReference type="SUPFAM" id="SSF56349">
    <property type="entry name" value="DNA breaking-rejoining enzymes"/>
    <property type="match status" value="1"/>
</dbReference>
<dbReference type="Pfam" id="PF12012">
    <property type="entry name" value="DUF3504"/>
    <property type="match status" value="1"/>
</dbReference>
<keyword evidence="2" id="KW-0597">Phosphoprotein</keyword>
<dbReference type="InterPro" id="IPR021893">
    <property type="entry name" value="ZMYM2-like_C"/>
</dbReference>
<dbReference type="InterPro" id="IPR057926">
    <property type="entry name" value="QRICH1_dom"/>
</dbReference>
<keyword evidence="4" id="KW-0233">DNA recombination</keyword>
<dbReference type="InterPro" id="IPR011010">
    <property type="entry name" value="DNA_brk_join_enz"/>
</dbReference>
<dbReference type="Gene3D" id="1.10.443.10">
    <property type="entry name" value="Intergrase catalytic core"/>
    <property type="match status" value="1"/>
</dbReference>
<proteinExistence type="predicted"/>
<dbReference type="Pfam" id="PF25561">
    <property type="entry name" value="QRICH1"/>
    <property type="match status" value="1"/>
</dbReference>
<dbReference type="Proteomes" id="UP000225706">
    <property type="component" value="Unassembled WGS sequence"/>
</dbReference>
<dbReference type="Pfam" id="PF00589">
    <property type="entry name" value="Phage_integrase"/>
    <property type="match status" value="1"/>
</dbReference>
<dbReference type="InterPro" id="IPR052787">
    <property type="entry name" value="MAVS"/>
</dbReference>
<evidence type="ECO:0000259" key="5">
    <source>
        <dbReference type="Pfam" id="PF00589"/>
    </source>
</evidence>
<feature type="domain" description="QRICH1-like" evidence="7">
    <location>
        <begin position="99"/>
        <end position="211"/>
    </location>
</feature>
<feature type="domain" description="Tyr recombinase" evidence="5">
    <location>
        <begin position="284"/>
        <end position="340"/>
    </location>
</feature>
<keyword evidence="3" id="KW-0832">Ubl conjugation</keyword>
<organism evidence="8 9">
    <name type="scientific">Stylophora pistillata</name>
    <name type="common">Smooth cauliflower coral</name>
    <dbReference type="NCBI Taxonomy" id="50429"/>
    <lineage>
        <taxon>Eukaryota</taxon>
        <taxon>Metazoa</taxon>
        <taxon>Cnidaria</taxon>
        <taxon>Anthozoa</taxon>
        <taxon>Hexacorallia</taxon>
        <taxon>Scleractinia</taxon>
        <taxon>Astrocoeniina</taxon>
        <taxon>Pocilloporidae</taxon>
        <taxon>Stylophora</taxon>
    </lineage>
</organism>
<accession>A0A2B4S3J6</accession>